<dbReference type="InterPro" id="IPR050970">
    <property type="entry name" value="Cl_channel_volt-gated"/>
</dbReference>
<evidence type="ECO:0000256" key="7">
    <source>
        <dbReference type="ARBA" id="ARBA00023136"/>
    </source>
</evidence>
<feature type="transmembrane region" description="Helical" evidence="10">
    <location>
        <begin position="525"/>
        <end position="544"/>
    </location>
</feature>
<comment type="similarity">
    <text evidence="10">Belongs to the chloride channel (TC 2.A.49) family.</text>
</comment>
<dbReference type="PANTHER" id="PTHR45720">
    <property type="entry name" value="CHLORIDE CHANNEL PROTEIN 2"/>
    <property type="match status" value="1"/>
</dbReference>
<proteinExistence type="inferred from homology"/>
<evidence type="ECO:0000256" key="5">
    <source>
        <dbReference type="ARBA" id="ARBA00022989"/>
    </source>
</evidence>
<feature type="transmembrane region" description="Helical" evidence="10">
    <location>
        <begin position="398"/>
        <end position="422"/>
    </location>
</feature>
<dbReference type="GO" id="GO:0016020">
    <property type="term" value="C:membrane"/>
    <property type="evidence" value="ECO:0007669"/>
    <property type="project" value="UniProtKB-SubCell"/>
</dbReference>
<comment type="caution">
    <text evidence="10">Lacks conserved residue(s) required for the propagation of feature annotation.</text>
</comment>
<dbReference type="PRINTS" id="PR00762">
    <property type="entry name" value="CLCHANNEL"/>
</dbReference>
<dbReference type="InterPro" id="IPR001807">
    <property type="entry name" value="ClC"/>
</dbReference>
<evidence type="ECO:0000256" key="1">
    <source>
        <dbReference type="ARBA" id="ARBA00004141"/>
    </source>
</evidence>
<dbReference type="InterPro" id="IPR014743">
    <property type="entry name" value="Cl-channel_core"/>
</dbReference>
<evidence type="ECO:0000256" key="9">
    <source>
        <dbReference type="PROSITE-ProRule" id="PRU00703"/>
    </source>
</evidence>
<dbReference type="AlphaFoldDB" id="A0A6A3JVC0"/>
<keyword evidence="6 10" id="KW-0406">Ion transport</keyword>
<organism evidence="12 13">
    <name type="scientific">Phytophthora fragariae</name>
    <dbReference type="NCBI Taxonomy" id="53985"/>
    <lineage>
        <taxon>Eukaryota</taxon>
        <taxon>Sar</taxon>
        <taxon>Stramenopiles</taxon>
        <taxon>Oomycota</taxon>
        <taxon>Peronosporomycetes</taxon>
        <taxon>Peronosporales</taxon>
        <taxon>Peronosporaceae</taxon>
        <taxon>Phytophthora</taxon>
    </lineage>
</organism>
<keyword evidence="9" id="KW-0129">CBS domain</keyword>
<keyword evidence="4" id="KW-0677">Repeat</keyword>
<dbReference type="InterPro" id="IPR000644">
    <property type="entry name" value="CBS_dom"/>
</dbReference>
<evidence type="ECO:0000256" key="6">
    <source>
        <dbReference type="ARBA" id="ARBA00023065"/>
    </source>
</evidence>
<comment type="caution">
    <text evidence="12">The sequence shown here is derived from an EMBL/GenBank/DDBJ whole genome shotgun (WGS) entry which is preliminary data.</text>
</comment>
<dbReference type="PROSITE" id="PS51371">
    <property type="entry name" value="CBS"/>
    <property type="match status" value="1"/>
</dbReference>
<feature type="domain" description="CBS" evidence="11">
    <location>
        <begin position="717"/>
        <end position="778"/>
    </location>
</feature>
<evidence type="ECO:0000259" key="11">
    <source>
        <dbReference type="PROSITE" id="PS51371"/>
    </source>
</evidence>
<evidence type="ECO:0000256" key="4">
    <source>
        <dbReference type="ARBA" id="ARBA00022737"/>
    </source>
</evidence>
<feature type="transmembrane region" description="Helical" evidence="10">
    <location>
        <begin position="483"/>
        <end position="504"/>
    </location>
</feature>
<evidence type="ECO:0000256" key="2">
    <source>
        <dbReference type="ARBA" id="ARBA00022448"/>
    </source>
</evidence>
<comment type="subcellular location">
    <subcellularLocation>
        <location evidence="1 10">Membrane</location>
        <topology evidence="1 10">Multi-pass membrane protein</topology>
    </subcellularLocation>
</comment>
<feature type="transmembrane region" description="Helical" evidence="10">
    <location>
        <begin position="250"/>
        <end position="272"/>
    </location>
</feature>
<sequence length="960" mass="104295">MGALSFSASLEQLIFIRIVFTKLNPVVTSMNVQVISHVISFRLQIINFLAQIGLRSFIYVGSVKLTQTLYQTINTVAPCPFLQHFCINRAHNKLRDCEDAQDAERFYASELISSGVRSRVKGYRGSGAAMDKKDTALSATDAMLPAHQRRTGRIGSLHEFQQRAARYDGQSLNGPSNDRKVPIAALLRDEAVSDTYIQVGSGRRGSDGSDFLETFRNYGGRRSISGVSLFGGERGRALDKHAYYCRQLKAVSFLILLGVIGGPLNYGIRILYNHLIELREWLVDQAPDYTSKLAVWTAHAVVFSGLGLFFTQLAPVAAGSGVSQMKSILTGIDPRMYLPGYFDLSTFLAKVAGLVCSVGAGLIVGTEGAYVHIMSIVTHHLLKTPLFKGFSVHLNGRLQLLAAACAVGVSSLFSSPIGGVLFSMEVTSTYYLTSNYSKAFISAVSGAVMLRLTLVLAQSKSNLATQAVLKTQFPASPFTIWEIPLYVLLGALLGLLCTAMMWFLRTVAERRSACRKSSQRWKQVLVTWIDPLVVAVLTAVLTFVPGEYAQHNSMDDLAILFTEGDLPSTWQVVSKYYALSVLSAVFMFLLPLCITLKIPTGIWVPTFIAGAAFGRMFGEVIATLFPAINVTPGTYALAGAAAFGSAATRALSVAVITLEITAAMSMILPLFCASLAAMAVSNLFKEKSVYDTLLVVSGLPFLPLIDFEPTTTAGDIVEPCLVYITKKTTIARVLLALQRLPHHEIPVVDNEATMVLLGVVSGSQLRRFVRKYYESNSLGGVDEDLGEKPQSDPPPMSWATLKDKLTFSTRTDNTGGFNGMGSIDITYNALSTQKPHVLGAGGGAVPFLMDDSKMLGLLNEGWDSAKADKLNDIVKVTEGRVCVIRPMAMTISSNTPLDDLHMIFTMLRCDHCFVCDHGALEGVVTTKGLLRSGKFFDRLGGTCQPDPKLRTAVVVRACRL</sequence>
<feature type="transmembrane region" description="Helical" evidence="10">
    <location>
        <begin position="663"/>
        <end position="684"/>
    </location>
</feature>
<evidence type="ECO:0000313" key="13">
    <source>
        <dbReference type="Proteomes" id="UP000460718"/>
    </source>
</evidence>
<keyword evidence="8 10" id="KW-0868">Chloride</keyword>
<dbReference type="GO" id="GO:0005247">
    <property type="term" value="F:voltage-gated chloride channel activity"/>
    <property type="evidence" value="ECO:0007669"/>
    <property type="project" value="TreeGrafter"/>
</dbReference>
<dbReference type="EMBL" id="QXFW01000982">
    <property type="protein sequence ID" value="KAE8998821.1"/>
    <property type="molecule type" value="Genomic_DNA"/>
</dbReference>
<feature type="transmembrane region" description="Helical" evidence="10">
    <location>
        <begin position="351"/>
        <end position="377"/>
    </location>
</feature>
<keyword evidence="2 10" id="KW-0813">Transport</keyword>
<feature type="transmembrane region" description="Helical" evidence="10">
    <location>
        <begin position="293"/>
        <end position="314"/>
    </location>
</feature>
<keyword evidence="7 10" id="KW-0472">Membrane</keyword>
<dbReference type="Proteomes" id="UP000460718">
    <property type="component" value="Unassembled WGS sequence"/>
</dbReference>
<keyword evidence="5 10" id="KW-1133">Transmembrane helix</keyword>
<accession>A0A6A3JVC0</accession>
<keyword evidence="3 10" id="KW-0812">Transmembrane</keyword>
<protein>
    <recommendedName>
        <fullName evidence="10">Chloride channel protein</fullName>
    </recommendedName>
</protein>
<evidence type="ECO:0000256" key="8">
    <source>
        <dbReference type="ARBA" id="ARBA00023214"/>
    </source>
</evidence>
<dbReference type="Gene3D" id="3.10.580.10">
    <property type="entry name" value="CBS-domain"/>
    <property type="match status" value="2"/>
</dbReference>
<dbReference type="PANTHER" id="PTHR45720:SF10">
    <property type="entry name" value="CHLORIDE CHANNEL PROTEIN 2"/>
    <property type="match status" value="1"/>
</dbReference>
<gene>
    <name evidence="12" type="ORF">PF011_g14892</name>
</gene>
<feature type="transmembrane region" description="Helical" evidence="10">
    <location>
        <begin position="576"/>
        <end position="596"/>
    </location>
</feature>
<dbReference type="SUPFAM" id="SSF54631">
    <property type="entry name" value="CBS-domain pair"/>
    <property type="match status" value="1"/>
</dbReference>
<dbReference type="InterPro" id="IPR046342">
    <property type="entry name" value="CBS_dom_sf"/>
</dbReference>
<reference evidence="12 13" key="1">
    <citation type="submission" date="2018-09" db="EMBL/GenBank/DDBJ databases">
        <title>Genomic investigation of the strawberry pathogen Phytophthora fragariae indicates pathogenicity is determined by transcriptional variation in three key races.</title>
        <authorList>
            <person name="Adams T.M."/>
            <person name="Armitage A.D."/>
            <person name="Sobczyk M.K."/>
            <person name="Bates H.J."/>
            <person name="Dunwell J.M."/>
            <person name="Nellist C.F."/>
            <person name="Harrison R.J."/>
        </authorList>
    </citation>
    <scope>NUCLEOTIDE SEQUENCE [LARGE SCALE GENOMIC DNA]</scope>
    <source>
        <strain evidence="12 13">SCRP245</strain>
    </source>
</reference>
<evidence type="ECO:0000313" key="12">
    <source>
        <dbReference type="EMBL" id="KAE8998821.1"/>
    </source>
</evidence>
<dbReference type="Pfam" id="PF00571">
    <property type="entry name" value="CBS"/>
    <property type="match status" value="1"/>
</dbReference>
<dbReference type="SUPFAM" id="SSF81340">
    <property type="entry name" value="Clc chloride channel"/>
    <property type="match status" value="1"/>
</dbReference>
<name>A0A6A3JVC0_9STRA</name>
<evidence type="ECO:0000256" key="3">
    <source>
        <dbReference type="ARBA" id="ARBA00022692"/>
    </source>
</evidence>
<dbReference type="Pfam" id="PF00654">
    <property type="entry name" value="Voltage_CLC"/>
    <property type="match status" value="1"/>
</dbReference>
<dbReference type="Gene3D" id="1.10.3080.10">
    <property type="entry name" value="Clc chloride channel"/>
    <property type="match status" value="1"/>
</dbReference>
<evidence type="ECO:0000256" key="10">
    <source>
        <dbReference type="RuleBase" id="RU361221"/>
    </source>
</evidence>